<dbReference type="PANTHER" id="PTHR45772:SF9">
    <property type="entry name" value="CONSERVED COMPONENT OF ABC TRANSPORTER FOR NATURAL AMINO ACIDS"/>
    <property type="match status" value="1"/>
</dbReference>
<dbReference type="FunFam" id="3.40.50.300:FF:000421">
    <property type="entry name" value="Branched-chain amino acid ABC transporter ATP-binding protein"/>
    <property type="match status" value="1"/>
</dbReference>
<dbReference type="InterPro" id="IPR003439">
    <property type="entry name" value="ABC_transporter-like_ATP-bd"/>
</dbReference>
<evidence type="ECO:0000259" key="8">
    <source>
        <dbReference type="PROSITE" id="PS50893"/>
    </source>
</evidence>
<name>A0A1F2PAE9_9EURY</name>
<comment type="similarity">
    <text evidence="1">Belongs to the ABC transporter superfamily.</text>
</comment>
<dbReference type="Gene3D" id="3.40.50.300">
    <property type="entry name" value="P-loop containing nucleotide triphosphate hydrolases"/>
    <property type="match status" value="1"/>
</dbReference>
<dbReference type="InterPro" id="IPR051120">
    <property type="entry name" value="ABC_AA/LPS_Transport"/>
</dbReference>
<sequence>MLKVDGICKHFDGVTALDGVKISLERARITLLIGPNGSGKSTLIETITGFCQPDSGNIIFEGEDITGIPPHRIYDLGISRTFQIPRPLRRLTLLENLMVAEKSPGDTIWGSFRRDWLKKEEEIAERAFELLEFLGLDGMWDHPASNLSGGQLKLLELGRALMRDVKLLIMDEPIAGVVPQLAEKLLNYLKDLKKQGITLLLIEHRLDLVLPYVDNIYVISDGRIIAEGREEVLEHPDVIEVYLGA</sequence>
<keyword evidence="10" id="KW-1185">Reference proteome</keyword>
<dbReference type="STRING" id="1838285.SCAL_000055"/>
<evidence type="ECO:0000256" key="2">
    <source>
        <dbReference type="ARBA" id="ARBA00022448"/>
    </source>
</evidence>
<dbReference type="GO" id="GO:0005524">
    <property type="term" value="F:ATP binding"/>
    <property type="evidence" value="ECO:0007669"/>
    <property type="project" value="UniProtKB-KW"/>
</dbReference>
<dbReference type="GO" id="GO:0016887">
    <property type="term" value="F:ATP hydrolysis activity"/>
    <property type="evidence" value="ECO:0007669"/>
    <property type="project" value="InterPro"/>
</dbReference>
<dbReference type="Pfam" id="PF00005">
    <property type="entry name" value="ABC_tran"/>
    <property type="match status" value="1"/>
</dbReference>
<dbReference type="GO" id="GO:0005886">
    <property type="term" value="C:plasma membrane"/>
    <property type="evidence" value="ECO:0007669"/>
    <property type="project" value="TreeGrafter"/>
</dbReference>
<evidence type="ECO:0000256" key="4">
    <source>
        <dbReference type="ARBA" id="ARBA00022840"/>
    </source>
</evidence>
<keyword evidence="3" id="KW-0547">Nucleotide-binding</keyword>
<keyword evidence="2" id="KW-0813">Transport</keyword>
<accession>A0A1F2PAE9</accession>
<evidence type="ECO:0000256" key="5">
    <source>
        <dbReference type="ARBA" id="ARBA00022970"/>
    </source>
</evidence>
<evidence type="ECO:0000256" key="6">
    <source>
        <dbReference type="ARBA" id="ARBA00056071"/>
    </source>
</evidence>
<proteinExistence type="inferred from homology"/>
<dbReference type="SMART" id="SM00382">
    <property type="entry name" value="AAA"/>
    <property type="match status" value="1"/>
</dbReference>
<comment type="function">
    <text evidence="6">Probable component of a branched-chain amino-acid transport system.</text>
</comment>
<evidence type="ECO:0000256" key="1">
    <source>
        <dbReference type="ARBA" id="ARBA00005417"/>
    </source>
</evidence>
<dbReference type="CDD" id="cd03219">
    <property type="entry name" value="ABC_Mj1267_LivG_branched"/>
    <property type="match status" value="1"/>
</dbReference>
<keyword evidence="5" id="KW-0029">Amino-acid transport</keyword>
<gene>
    <name evidence="9" type="ORF">SCAL_000055</name>
</gene>
<protein>
    <recommendedName>
        <fullName evidence="7">Probable branched-chain amino acid transport ATP-binding protein LivG</fullName>
    </recommendedName>
</protein>
<organism evidence="9 10">
    <name type="scientific">Candidatus Syntropharchaeum caldarium</name>
    <dbReference type="NCBI Taxonomy" id="1838285"/>
    <lineage>
        <taxon>Archaea</taxon>
        <taxon>Methanobacteriati</taxon>
        <taxon>Methanobacteriota</taxon>
        <taxon>Stenosarchaea group</taxon>
        <taxon>Methanomicrobia</taxon>
        <taxon>Methanosarcinales</taxon>
        <taxon>ANME-2 cluster</taxon>
        <taxon>Candidatus Syntropharchaeum</taxon>
    </lineage>
</organism>
<dbReference type="SUPFAM" id="SSF52540">
    <property type="entry name" value="P-loop containing nucleoside triphosphate hydrolases"/>
    <property type="match status" value="1"/>
</dbReference>
<dbReference type="GO" id="GO:0006865">
    <property type="term" value="P:amino acid transport"/>
    <property type="evidence" value="ECO:0007669"/>
    <property type="project" value="UniProtKB-KW"/>
</dbReference>
<dbReference type="EMBL" id="LYOS01000001">
    <property type="protein sequence ID" value="OFV68379.1"/>
    <property type="molecule type" value="Genomic_DNA"/>
</dbReference>
<dbReference type="PATRIC" id="fig|1838285.3.peg.57"/>
<keyword evidence="4 9" id="KW-0067">ATP-binding</keyword>
<reference evidence="9" key="1">
    <citation type="submission" date="2016-05" db="EMBL/GenBank/DDBJ databases">
        <title>Microbial consortia oxidize butane by reversing methanogenesis.</title>
        <authorList>
            <person name="Laso-Perez R."/>
            <person name="Richter M."/>
            <person name="Wegener G."/>
            <person name="Musat F."/>
        </authorList>
    </citation>
    <scope>NUCLEOTIDE SEQUENCE [LARGE SCALE GENOMIC DNA]</scope>
    <source>
        <strain evidence="9">BOX2</strain>
    </source>
</reference>
<dbReference type="PROSITE" id="PS50893">
    <property type="entry name" value="ABC_TRANSPORTER_2"/>
    <property type="match status" value="1"/>
</dbReference>
<dbReference type="InterPro" id="IPR027417">
    <property type="entry name" value="P-loop_NTPase"/>
</dbReference>
<dbReference type="AlphaFoldDB" id="A0A1F2PAE9"/>
<dbReference type="InterPro" id="IPR017871">
    <property type="entry name" value="ABC_transporter-like_CS"/>
</dbReference>
<evidence type="ECO:0000256" key="3">
    <source>
        <dbReference type="ARBA" id="ARBA00022741"/>
    </source>
</evidence>
<evidence type="ECO:0000313" key="10">
    <source>
        <dbReference type="Proteomes" id="UP000186940"/>
    </source>
</evidence>
<feature type="domain" description="ABC transporter" evidence="8">
    <location>
        <begin position="2"/>
        <end position="245"/>
    </location>
</feature>
<dbReference type="PANTHER" id="PTHR45772">
    <property type="entry name" value="CONSERVED COMPONENT OF ABC TRANSPORTER FOR NATURAL AMINO ACIDS-RELATED"/>
    <property type="match status" value="1"/>
</dbReference>
<dbReference type="PROSITE" id="PS00211">
    <property type="entry name" value="ABC_TRANSPORTER_1"/>
    <property type="match status" value="1"/>
</dbReference>
<dbReference type="Proteomes" id="UP000186940">
    <property type="component" value="Unassembled WGS sequence"/>
</dbReference>
<evidence type="ECO:0000313" key="9">
    <source>
        <dbReference type="EMBL" id="OFV68379.1"/>
    </source>
</evidence>
<comment type="caution">
    <text evidence="9">The sequence shown here is derived from an EMBL/GenBank/DDBJ whole genome shotgun (WGS) entry which is preliminary data.</text>
</comment>
<dbReference type="InterPro" id="IPR003593">
    <property type="entry name" value="AAA+_ATPase"/>
</dbReference>
<evidence type="ECO:0000256" key="7">
    <source>
        <dbReference type="ARBA" id="ARBA00072811"/>
    </source>
</evidence>